<organism evidence="1 2">
    <name type="scientific">Streptomyces millisiae</name>
    <dbReference type="NCBI Taxonomy" id="3075542"/>
    <lineage>
        <taxon>Bacteria</taxon>
        <taxon>Bacillati</taxon>
        <taxon>Actinomycetota</taxon>
        <taxon>Actinomycetes</taxon>
        <taxon>Kitasatosporales</taxon>
        <taxon>Streptomycetaceae</taxon>
        <taxon>Streptomyces</taxon>
    </lineage>
</organism>
<gene>
    <name evidence="1" type="ORF">RNC47_14945</name>
</gene>
<proteinExistence type="predicted"/>
<dbReference type="EMBL" id="JAVREM010000015">
    <property type="protein sequence ID" value="MDT0319634.1"/>
    <property type="molecule type" value="Genomic_DNA"/>
</dbReference>
<evidence type="ECO:0008006" key="3">
    <source>
        <dbReference type="Google" id="ProtNLM"/>
    </source>
</evidence>
<dbReference type="Proteomes" id="UP001183420">
    <property type="component" value="Unassembled WGS sequence"/>
</dbReference>
<reference evidence="2" key="1">
    <citation type="submission" date="2023-07" db="EMBL/GenBank/DDBJ databases">
        <title>30 novel species of actinomycetes from the DSMZ collection.</title>
        <authorList>
            <person name="Nouioui I."/>
        </authorList>
    </citation>
    <scope>NUCLEOTIDE SEQUENCE [LARGE SCALE GENOMIC DNA]</scope>
    <source>
        <strain evidence="2">DSM 44918</strain>
    </source>
</reference>
<dbReference type="RefSeq" id="WP_311599045.1">
    <property type="nucleotide sequence ID" value="NZ_JAVREM010000015.1"/>
</dbReference>
<protein>
    <recommendedName>
        <fullName evidence="3">Cytotoxic translational repressor of toxin-antitoxin stability system</fullName>
    </recommendedName>
</protein>
<comment type="caution">
    <text evidence="1">The sequence shown here is derived from an EMBL/GenBank/DDBJ whole genome shotgun (WGS) entry which is preliminary data.</text>
</comment>
<evidence type="ECO:0000313" key="1">
    <source>
        <dbReference type="EMBL" id="MDT0319634.1"/>
    </source>
</evidence>
<name>A0ABU2LPX4_9ACTN</name>
<accession>A0ABU2LPX4</accession>
<evidence type="ECO:0000313" key="2">
    <source>
        <dbReference type="Proteomes" id="UP001183420"/>
    </source>
</evidence>
<keyword evidence="2" id="KW-1185">Reference proteome</keyword>
<sequence length="78" mass="9018">MIYDIRYVDVAKRQRNTLPRAARAAYDDMELEIRDDPYDGACKGRDGIWWRDFGSGGQVMYLVSDPILTITVLRVVHL</sequence>